<dbReference type="Proteomes" id="UP000001357">
    <property type="component" value="Unassembled WGS sequence"/>
</dbReference>
<dbReference type="eggNOG" id="ENOG502QSAH">
    <property type="taxonomic scope" value="Eukaryota"/>
</dbReference>
<keyword evidence="3" id="KW-1185">Reference proteome</keyword>
<dbReference type="GeneID" id="5894427"/>
<dbReference type="EMBL" id="CH991569">
    <property type="protein sequence ID" value="EDQ86039.1"/>
    <property type="molecule type" value="Genomic_DNA"/>
</dbReference>
<dbReference type="OMA" id="ETYMTDL"/>
<protein>
    <submittedName>
        <fullName evidence="2">Uncharacterized protein</fullName>
    </submittedName>
</protein>
<dbReference type="InterPro" id="IPR011990">
    <property type="entry name" value="TPR-like_helical_dom_sf"/>
</dbReference>
<accession>A9V8Y5</accession>
<name>A9V8Y5_MONBE</name>
<dbReference type="InParanoid" id="A9V8Y5"/>
<dbReference type="KEGG" id="mbr:MONBRDRAFT_33988"/>
<dbReference type="Gene3D" id="1.25.40.10">
    <property type="entry name" value="Tetratricopeptide repeat domain"/>
    <property type="match status" value="2"/>
</dbReference>
<dbReference type="RefSeq" id="XP_001749233.1">
    <property type="nucleotide sequence ID" value="XM_001749181.1"/>
</dbReference>
<dbReference type="CDD" id="cd24142">
    <property type="entry name" value="ACL4-like"/>
    <property type="match status" value="1"/>
</dbReference>
<sequence>MAERGGGGGRAKGKGSSRRDPKQAFKERASARRAEQEMRGAQVHEPQHSIDALLSQAESLQSTNPDVALQFVTRALAQDPLNTEALEFRAVINLSLDHAAEAYADLRKCVEIEPHNGWSKYMYLGQLSSGQEAADMLSAGIQLMAEYEANVASKPGADPEEIKGLHEDISAAFCSLAEVYLTDLCEEDEAQDTCLALMDKALAYDPTNIEALQTLSSIHMSMSQPDQAWELLNRSLAVWWYPLNGDADQQGAGEAMDVDDDAAAPAAIPPYELRINTCKLLIEMEQYQLAVEVAAHLLEEDEQIMQVWYLFGWALYLQKDPEALKTLQHAEQVYLAQECERPDVLEHIHELLRELQSNSAE</sequence>
<dbReference type="AlphaFoldDB" id="A9V8Y5"/>
<reference evidence="2 3" key="1">
    <citation type="journal article" date="2008" name="Nature">
        <title>The genome of the choanoflagellate Monosiga brevicollis and the origin of metazoans.</title>
        <authorList>
            <consortium name="JGI Sequencing"/>
            <person name="King N."/>
            <person name="Westbrook M.J."/>
            <person name="Young S.L."/>
            <person name="Kuo A."/>
            <person name="Abedin M."/>
            <person name="Chapman J."/>
            <person name="Fairclough S."/>
            <person name="Hellsten U."/>
            <person name="Isogai Y."/>
            <person name="Letunic I."/>
            <person name="Marr M."/>
            <person name="Pincus D."/>
            <person name="Putnam N."/>
            <person name="Rokas A."/>
            <person name="Wright K.J."/>
            <person name="Zuzow R."/>
            <person name="Dirks W."/>
            <person name="Good M."/>
            <person name="Goodstein D."/>
            <person name="Lemons D."/>
            <person name="Li W."/>
            <person name="Lyons J.B."/>
            <person name="Morris A."/>
            <person name="Nichols S."/>
            <person name="Richter D.J."/>
            <person name="Salamov A."/>
            <person name="Bork P."/>
            <person name="Lim W.A."/>
            <person name="Manning G."/>
            <person name="Miller W.T."/>
            <person name="McGinnis W."/>
            <person name="Shapiro H."/>
            <person name="Tjian R."/>
            <person name="Grigoriev I.V."/>
            <person name="Rokhsar D."/>
        </authorList>
    </citation>
    <scope>NUCLEOTIDE SEQUENCE [LARGE SCALE GENOMIC DNA]</scope>
    <source>
        <strain evidence="3">MX1 / ATCC 50154</strain>
    </source>
</reference>
<feature type="region of interest" description="Disordered" evidence="1">
    <location>
        <begin position="1"/>
        <end position="46"/>
    </location>
</feature>
<dbReference type="SUPFAM" id="SSF48452">
    <property type="entry name" value="TPR-like"/>
    <property type="match status" value="1"/>
</dbReference>
<proteinExistence type="predicted"/>
<gene>
    <name evidence="2" type="ORF">MONBRDRAFT_33988</name>
</gene>
<dbReference type="STRING" id="81824.A9V8Y5"/>
<feature type="compositionally biased region" description="Basic and acidic residues" evidence="1">
    <location>
        <begin position="17"/>
        <end position="38"/>
    </location>
</feature>
<evidence type="ECO:0000313" key="2">
    <source>
        <dbReference type="EMBL" id="EDQ86039.1"/>
    </source>
</evidence>
<feature type="compositionally biased region" description="Gly residues" evidence="1">
    <location>
        <begin position="1"/>
        <end position="10"/>
    </location>
</feature>
<evidence type="ECO:0000256" key="1">
    <source>
        <dbReference type="SAM" id="MobiDB-lite"/>
    </source>
</evidence>
<evidence type="ECO:0000313" key="3">
    <source>
        <dbReference type="Proteomes" id="UP000001357"/>
    </source>
</evidence>
<organism evidence="2 3">
    <name type="scientific">Monosiga brevicollis</name>
    <name type="common">Choanoflagellate</name>
    <dbReference type="NCBI Taxonomy" id="81824"/>
    <lineage>
        <taxon>Eukaryota</taxon>
        <taxon>Choanoflagellata</taxon>
        <taxon>Craspedida</taxon>
        <taxon>Salpingoecidae</taxon>
        <taxon>Monosiga</taxon>
    </lineage>
</organism>